<dbReference type="InterPro" id="IPR023865">
    <property type="entry name" value="Aliphatic_acid_kinase_CS"/>
</dbReference>
<dbReference type="AlphaFoldDB" id="A0A348AHK3"/>
<sequence length="366" mass="39220">MPYKILAINPGSTSTKIGLYHGTTEIFARNINHSAEDIAKIPDITDQLEYRLEKINAFMAAQDVKATDLAAVVGRGGLLKPMASGTYRVNTAMLNDLKNRRYGVHASNLGAILADLIARQGSCLSYIVDPVVVDELAPVARWTGRPELERKSIFHALNQKAVAKKYAKSLNRSYGELNLIVAHLGGGISVGCHSHGRVIDVNNALDGEGPFSPERAGTLPAGQFAAMVLDNKLDHNDIAKLLAGKGGLVAHLGTNDTREVERRIREGDKMAADVYDAMIYGIAKSIAAAAVPVWGKVDGIILTGGIAHARILTEKLKEYVGFLAPVIVLAGENELQALAEGAYRVLTGQETAKEYYGEAVKALSLV</sequence>
<evidence type="ECO:0000256" key="6">
    <source>
        <dbReference type="ARBA" id="ARBA00022777"/>
    </source>
</evidence>
<evidence type="ECO:0000256" key="8">
    <source>
        <dbReference type="ARBA" id="ARBA00048596"/>
    </source>
</evidence>
<evidence type="ECO:0000256" key="10">
    <source>
        <dbReference type="RuleBase" id="RU003835"/>
    </source>
</evidence>
<evidence type="ECO:0000313" key="12">
    <source>
        <dbReference type="Proteomes" id="UP000276437"/>
    </source>
</evidence>
<gene>
    <name evidence="11" type="primary">buk2</name>
    <name evidence="9" type="synonym">buk</name>
    <name evidence="11" type="ORF">MAMMFC1_01205</name>
</gene>
<dbReference type="OrthoDB" id="9771859at2"/>
<protein>
    <recommendedName>
        <fullName evidence="9">Probable butyrate kinase</fullName>
        <shortName evidence="9">BK</shortName>
        <ecNumber evidence="9">2.7.2.7</ecNumber>
    </recommendedName>
    <alternativeName>
        <fullName evidence="9">Branched-chain carboxylic acid kinase</fullName>
    </alternativeName>
</protein>
<dbReference type="GO" id="GO:0006083">
    <property type="term" value="P:acetate metabolic process"/>
    <property type="evidence" value="ECO:0007669"/>
    <property type="project" value="TreeGrafter"/>
</dbReference>
<dbReference type="EC" id="2.7.2.7" evidence="9"/>
<dbReference type="InterPro" id="IPR011245">
    <property type="entry name" value="Butyrate_kin"/>
</dbReference>
<accession>A0A348AHK3</accession>
<organism evidence="11 12">
    <name type="scientific">Methylomusa anaerophila</name>
    <dbReference type="NCBI Taxonomy" id="1930071"/>
    <lineage>
        <taxon>Bacteria</taxon>
        <taxon>Bacillati</taxon>
        <taxon>Bacillota</taxon>
        <taxon>Negativicutes</taxon>
        <taxon>Selenomonadales</taxon>
        <taxon>Sporomusaceae</taxon>
        <taxon>Methylomusa</taxon>
    </lineage>
</organism>
<dbReference type="GO" id="GO:0005524">
    <property type="term" value="F:ATP binding"/>
    <property type="evidence" value="ECO:0007669"/>
    <property type="project" value="UniProtKB-KW"/>
</dbReference>
<evidence type="ECO:0000256" key="5">
    <source>
        <dbReference type="ARBA" id="ARBA00022741"/>
    </source>
</evidence>
<keyword evidence="7 9" id="KW-0067">ATP-binding</keyword>
<evidence type="ECO:0000256" key="7">
    <source>
        <dbReference type="ARBA" id="ARBA00022840"/>
    </source>
</evidence>
<evidence type="ECO:0000256" key="2">
    <source>
        <dbReference type="ARBA" id="ARBA00008748"/>
    </source>
</evidence>
<dbReference type="NCBIfam" id="TIGR02707">
    <property type="entry name" value="butyr_kinase"/>
    <property type="match status" value="1"/>
</dbReference>
<evidence type="ECO:0000313" key="11">
    <source>
        <dbReference type="EMBL" id="BBB90551.1"/>
    </source>
</evidence>
<keyword evidence="4 9" id="KW-0808">Transferase</keyword>
<dbReference type="GO" id="GO:0005737">
    <property type="term" value="C:cytoplasm"/>
    <property type="evidence" value="ECO:0007669"/>
    <property type="project" value="UniProtKB-SubCell"/>
</dbReference>
<dbReference type="KEGG" id="mana:MAMMFC1_01205"/>
<dbReference type="Proteomes" id="UP000276437">
    <property type="component" value="Chromosome"/>
</dbReference>
<reference evidence="11 12" key="1">
    <citation type="journal article" date="2018" name="Int. J. Syst. Evol. Microbiol.">
        <title>Methylomusa anaerophila gen. nov., sp. nov., an anaerobic methanol-utilizing bacterium isolated from a microbial fuel cell.</title>
        <authorList>
            <person name="Amano N."/>
            <person name="Yamamuro A."/>
            <person name="Miyahara M."/>
            <person name="Kouzuma A."/>
            <person name="Abe T."/>
            <person name="Watanabe K."/>
        </authorList>
    </citation>
    <scope>NUCLEOTIDE SEQUENCE [LARGE SCALE GENOMIC DNA]</scope>
    <source>
        <strain evidence="11 12">MMFC1</strain>
    </source>
</reference>
<dbReference type="PROSITE" id="PS01076">
    <property type="entry name" value="ACETATE_KINASE_2"/>
    <property type="match status" value="1"/>
</dbReference>
<dbReference type="RefSeq" id="WP_126307327.1">
    <property type="nucleotide sequence ID" value="NZ_AP018449.1"/>
</dbReference>
<evidence type="ECO:0000256" key="3">
    <source>
        <dbReference type="ARBA" id="ARBA00022490"/>
    </source>
</evidence>
<dbReference type="CDD" id="cd24011">
    <property type="entry name" value="ASKHA_NBD_BK"/>
    <property type="match status" value="1"/>
</dbReference>
<evidence type="ECO:0000256" key="1">
    <source>
        <dbReference type="ARBA" id="ARBA00004496"/>
    </source>
</evidence>
<dbReference type="PANTHER" id="PTHR21060">
    <property type="entry name" value="ACETATE KINASE"/>
    <property type="match status" value="1"/>
</dbReference>
<dbReference type="Pfam" id="PF00871">
    <property type="entry name" value="Acetate_kinase"/>
    <property type="match status" value="1"/>
</dbReference>
<dbReference type="PIRSF" id="PIRSF036458">
    <property type="entry name" value="Butyrate_kin"/>
    <property type="match status" value="1"/>
</dbReference>
<keyword evidence="6 9" id="KW-0418">Kinase</keyword>
<proteinExistence type="inferred from homology"/>
<dbReference type="EMBL" id="AP018449">
    <property type="protein sequence ID" value="BBB90551.1"/>
    <property type="molecule type" value="Genomic_DNA"/>
</dbReference>
<name>A0A348AHK3_9FIRM</name>
<dbReference type="PROSITE" id="PS01075">
    <property type="entry name" value="ACETATE_KINASE_1"/>
    <property type="match status" value="1"/>
</dbReference>
<keyword evidence="3 9" id="KW-0963">Cytoplasm</keyword>
<comment type="catalytic activity">
    <reaction evidence="8 9">
        <text>butanoate + ATP = butanoyl phosphate + ADP</text>
        <dbReference type="Rhea" id="RHEA:13585"/>
        <dbReference type="ChEBI" id="CHEBI:17968"/>
        <dbReference type="ChEBI" id="CHEBI:30616"/>
        <dbReference type="ChEBI" id="CHEBI:58079"/>
        <dbReference type="ChEBI" id="CHEBI:456216"/>
        <dbReference type="EC" id="2.7.2.7"/>
    </reaction>
</comment>
<dbReference type="NCBIfam" id="NF002834">
    <property type="entry name" value="PRK03011.1-5"/>
    <property type="match status" value="1"/>
</dbReference>
<keyword evidence="12" id="KW-1185">Reference proteome</keyword>
<dbReference type="GO" id="GO:0008776">
    <property type="term" value="F:acetate kinase activity"/>
    <property type="evidence" value="ECO:0007669"/>
    <property type="project" value="TreeGrafter"/>
</dbReference>
<evidence type="ECO:0000256" key="9">
    <source>
        <dbReference type="HAMAP-Rule" id="MF_00542"/>
    </source>
</evidence>
<comment type="subcellular location">
    <subcellularLocation>
        <location evidence="1 9">Cytoplasm</location>
    </subcellularLocation>
</comment>
<comment type="similarity">
    <text evidence="2 9 10">Belongs to the acetokinase family.</text>
</comment>
<keyword evidence="5 9" id="KW-0547">Nucleotide-binding</keyword>
<dbReference type="PRINTS" id="PR00471">
    <property type="entry name" value="ACETATEKNASE"/>
</dbReference>
<dbReference type="InterPro" id="IPR043129">
    <property type="entry name" value="ATPase_NBD"/>
</dbReference>
<dbReference type="SUPFAM" id="SSF53067">
    <property type="entry name" value="Actin-like ATPase domain"/>
    <property type="match status" value="2"/>
</dbReference>
<dbReference type="Gene3D" id="3.30.420.40">
    <property type="match status" value="2"/>
</dbReference>
<dbReference type="InterPro" id="IPR000890">
    <property type="entry name" value="Aliphatic_acid_kin_short-chain"/>
</dbReference>
<dbReference type="GO" id="GO:0047761">
    <property type="term" value="F:butyrate kinase activity"/>
    <property type="evidence" value="ECO:0007669"/>
    <property type="project" value="UniProtKB-UniRule"/>
</dbReference>
<dbReference type="HAMAP" id="MF_00542">
    <property type="entry name" value="Butyrate_kinase"/>
    <property type="match status" value="1"/>
</dbReference>
<dbReference type="PANTHER" id="PTHR21060:SF3">
    <property type="entry name" value="BUTYRATE KINASE 2-RELATED"/>
    <property type="match status" value="1"/>
</dbReference>
<evidence type="ECO:0000256" key="4">
    <source>
        <dbReference type="ARBA" id="ARBA00022679"/>
    </source>
</evidence>